<evidence type="ECO:0000256" key="2">
    <source>
        <dbReference type="ARBA" id="ARBA00004760"/>
    </source>
</evidence>
<evidence type="ECO:0000256" key="9">
    <source>
        <dbReference type="SAM" id="Phobius"/>
    </source>
</evidence>
<keyword evidence="8 9" id="KW-0472">Membrane</keyword>
<comment type="subcellular location">
    <subcellularLocation>
        <location evidence="1">Membrane</location>
        <topology evidence="1">Multi-pass membrane protein</topology>
    </subcellularLocation>
</comment>
<dbReference type="Proteomes" id="UP000294547">
    <property type="component" value="Unassembled WGS sequence"/>
</dbReference>
<name>A0A4R6RBS1_9HYPH</name>
<keyword evidence="7 9" id="KW-1133">Transmembrane helix</keyword>
<dbReference type="SUPFAM" id="SSF53448">
    <property type="entry name" value="Nucleotide-diphospho-sugar transferases"/>
    <property type="match status" value="1"/>
</dbReference>
<dbReference type="EMBL" id="SNXY01000009">
    <property type="protein sequence ID" value="TDP83601.1"/>
    <property type="molecule type" value="Genomic_DNA"/>
</dbReference>
<dbReference type="Pfam" id="PF13506">
    <property type="entry name" value="Glyco_transf_21"/>
    <property type="match status" value="1"/>
</dbReference>
<proteinExistence type="predicted"/>
<dbReference type="OrthoDB" id="9771846at2"/>
<gene>
    <name evidence="10" type="ORF">EDD54_3563</name>
</gene>
<dbReference type="PANTHER" id="PTHR12726">
    <property type="entry name" value="CERAMIDE GLUCOSYLTRANSFERASE"/>
    <property type="match status" value="1"/>
</dbReference>
<dbReference type="GO" id="GO:0006679">
    <property type="term" value="P:glucosylceramide biosynthetic process"/>
    <property type="evidence" value="ECO:0007669"/>
    <property type="project" value="TreeGrafter"/>
</dbReference>
<keyword evidence="6 9" id="KW-0812">Transmembrane</keyword>
<evidence type="ECO:0000256" key="6">
    <source>
        <dbReference type="ARBA" id="ARBA00022692"/>
    </source>
</evidence>
<dbReference type="GO" id="GO:0016020">
    <property type="term" value="C:membrane"/>
    <property type="evidence" value="ECO:0007669"/>
    <property type="project" value="UniProtKB-SubCell"/>
</dbReference>
<evidence type="ECO:0000256" key="3">
    <source>
        <dbReference type="ARBA" id="ARBA00004991"/>
    </source>
</evidence>
<reference evidence="10 11" key="1">
    <citation type="submission" date="2019-03" db="EMBL/GenBank/DDBJ databases">
        <title>Genomic Encyclopedia of Type Strains, Phase IV (KMG-IV): sequencing the most valuable type-strain genomes for metagenomic binning, comparative biology and taxonomic classification.</title>
        <authorList>
            <person name="Goeker M."/>
        </authorList>
    </citation>
    <scope>NUCLEOTIDE SEQUENCE [LARGE SCALE GENOMIC DNA]</scope>
    <source>
        <strain evidence="10 11">DSM 102969</strain>
    </source>
</reference>
<accession>A0A4R6RBS1</accession>
<dbReference type="GO" id="GO:0008120">
    <property type="term" value="F:ceramide glucosyltransferase activity"/>
    <property type="evidence" value="ECO:0007669"/>
    <property type="project" value="TreeGrafter"/>
</dbReference>
<dbReference type="InterPro" id="IPR025993">
    <property type="entry name" value="Ceramide_glucosylTrfase"/>
</dbReference>
<evidence type="ECO:0000256" key="1">
    <source>
        <dbReference type="ARBA" id="ARBA00004141"/>
    </source>
</evidence>
<dbReference type="InterPro" id="IPR029044">
    <property type="entry name" value="Nucleotide-diphossugar_trans"/>
</dbReference>
<organism evidence="10 11">
    <name type="scientific">Oharaeibacter diazotrophicus</name>
    <dbReference type="NCBI Taxonomy" id="1920512"/>
    <lineage>
        <taxon>Bacteria</taxon>
        <taxon>Pseudomonadati</taxon>
        <taxon>Pseudomonadota</taxon>
        <taxon>Alphaproteobacteria</taxon>
        <taxon>Hyphomicrobiales</taxon>
        <taxon>Pleomorphomonadaceae</taxon>
        <taxon>Oharaeibacter</taxon>
    </lineage>
</organism>
<comment type="caution">
    <text evidence="10">The sequence shown here is derived from an EMBL/GenBank/DDBJ whole genome shotgun (WGS) entry which is preliminary data.</text>
</comment>
<evidence type="ECO:0000313" key="11">
    <source>
        <dbReference type="Proteomes" id="UP000294547"/>
    </source>
</evidence>
<keyword evidence="5 10" id="KW-0808">Transferase</keyword>
<protein>
    <submittedName>
        <fullName evidence="10">Glycosyl transferase family 21</fullName>
    </submittedName>
</protein>
<dbReference type="Gene3D" id="3.90.550.10">
    <property type="entry name" value="Spore Coat Polysaccharide Biosynthesis Protein SpsA, Chain A"/>
    <property type="match status" value="1"/>
</dbReference>
<sequence length="390" mass="41571">MLFLAGLLLTLVNAIAIAAGWLALRRIRIRRLPTRSAATLVLPLTGRVPGLGDLFACLENQTDPIRRVVVAVESTNDPAFAAVAARRATTRLRIDVVIAGPSTNASQKVCNLVAAIGALEPADRVVVFLDADIRPQPWWLATLQSPVVGGRAAAATGYRWQSAPVTALGAVIATIDRSIAMVPFRRRGRILWGGSTAIRRDVLDQIDYARALAGAVSDDLRLGEALHRAGHRVAQLGSVLVPTPGDEIRGIRLNFLVRQYRIVRVNRPALHALAGAWIGLRLALWSAVVLQLPEDTLASAVLAADLVASLVKAAIRDRIALAIGSPDSTRARIGQFACAVLSPLVDIVHAIGIVGGAVSRRIRWGHVDYLLEAPGRTLVLARRSPAGDPA</sequence>
<evidence type="ECO:0000256" key="7">
    <source>
        <dbReference type="ARBA" id="ARBA00022989"/>
    </source>
</evidence>
<dbReference type="PANTHER" id="PTHR12726:SF0">
    <property type="entry name" value="CERAMIDE GLUCOSYLTRANSFERASE"/>
    <property type="match status" value="1"/>
</dbReference>
<dbReference type="RefSeq" id="WP_126538684.1">
    <property type="nucleotide sequence ID" value="NZ_BSPM01000009.1"/>
</dbReference>
<keyword evidence="11" id="KW-1185">Reference proteome</keyword>
<dbReference type="AlphaFoldDB" id="A0A4R6RBS1"/>
<evidence type="ECO:0000256" key="4">
    <source>
        <dbReference type="ARBA" id="ARBA00022676"/>
    </source>
</evidence>
<comment type="pathway">
    <text evidence="3">Sphingolipid metabolism.</text>
</comment>
<evidence type="ECO:0000256" key="5">
    <source>
        <dbReference type="ARBA" id="ARBA00022679"/>
    </source>
</evidence>
<comment type="pathway">
    <text evidence="2">Lipid metabolism; sphingolipid metabolism.</text>
</comment>
<feature type="transmembrane region" description="Helical" evidence="9">
    <location>
        <begin position="6"/>
        <end position="24"/>
    </location>
</feature>
<evidence type="ECO:0000313" key="10">
    <source>
        <dbReference type="EMBL" id="TDP83601.1"/>
    </source>
</evidence>
<evidence type="ECO:0000256" key="8">
    <source>
        <dbReference type="ARBA" id="ARBA00023136"/>
    </source>
</evidence>
<keyword evidence="4" id="KW-0328">Glycosyltransferase</keyword>